<dbReference type="EMBL" id="JBBNAG010000001">
    <property type="protein sequence ID" value="KAK9166122.1"/>
    <property type="molecule type" value="Genomic_DNA"/>
</dbReference>
<evidence type="ECO:0000313" key="2">
    <source>
        <dbReference type="Proteomes" id="UP001419268"/>
    </source>
</evidence>
<comment type="caution">
    <text evidence="1">The sequence shown here is derived from an EMBL/GenBank/DDBJ whole genome shotgun (WGS) entry which is preliminary data.</text>
</comment>
<sequence length="220" mass="26029">MTREKLRRLKQSLTVQVITRSSLNQCWFANELRKGLQQDLEHQDPIVFRNAVRKQARREDHVDEVPPKDNTTHVDRRMDKLITLVENLLLQVQQLNHNQVQQLKEQRQPQQLRQRRQQWFEDQVPTEEFAFDPIFFKEDSNNFDEAPKFDGDGHDFVEDKLVIEDDDFVIKVISHSKSPQVLEEVVVDGVIDNYPVKKVVETKVKFAATKHFCLLNDDTR</sequence>
<keyword evidence="2" id="KW-1185">Reference proteome</keyword>
<reference evidence="1 2" key="1">
    <citation type="submission" date="2024-01" db="EMBL/GenBank/DDBJ databases">
        <title>Genome assemblies of Stephania.</title>
        <authorList>
            <person name="Yang L."/>
        </authorList>
    </citation>
    <scope>NUCLEOTIDE SEQUENCE [LARGE SCALE GENOMIC DNA]</scope>
    <source>
        <strain evidence="1">JXDWG</strain>
        <tissue evidence="1">Leaf</tissue>
    </source>
</reference>
<dbReference type="AlphaFoldDB" id="A0AAP0L7N4"/>
<name>A0AAP0L7N4_9MAGN</name>
<proteinExistence type="predicted"/>
<dbReference type="Proteomes" id="UP001419268">
    <property type="component" value="Unassembled WGS sequence"/>
</dbReference>
<accession>A0AAP0L7N4</accession>
<gene>
    <name evidence="1" type="ORF">Scep_001313</name>
</gene>
<protein>
    <submittedName>
        <fullName evidence="1">Uncharacterized protein</fullName>
    </submittedName>
</protein>
<evidence type="ECO:0000313" key="1">
    <source>
        <dbReference type="EMBL" id="KAK9166122.1"/>
    </source>
</evidence>
<organism evidence="1 2">
    <name type="scientific">Stephania cephalantha</name>
    <dbReference type="NCBI Taxonomy" id="152367"/>
    <lineage>
        <taxon>Eukaryota</taxon>
        <taxon>Viridiplantae</taxon>
        <taxon>Streptophyta</taxon>
        <taxon>Embryophyta</taxon>
        <taxon>Tracheophyta</taxon>
        <taxon>Spermatophyta</taxon>
        <taxon>Magnoliopsida</taxon>
        <taxon>Ranunculales</taxon>
        <taxon>Menispermaceae</taxon>
        <taxon>Menispermoideae</taxon>
        <taxon>Cissampelideae</taxon>
        <taxon>Stephania</taxon>
    </lineage>
</organism>